<evidence type="ECO:0000256" key="4">
    <source>
        <dbReference type="ARBA" id="ARBA00047960"/>
    </source>
</evidence>
<evidence type="ECO:0000259" key="7">
    <source>
        <dbReference type="PROSITE" id="PS50405"/>
    </source>
</evidence>
<dbReference type="PROSITE" id="PS50404">
    <property type="entry name" value="GST_NTER"/>
    <property type="match status" value="1"/>
</dbReference>
<dbReference type="InterPro" id="IPR036282">
    <property type="entry name" value="Glutathione-S-Trfase_C_sf"/>
</dbReference>
<dbReference type="PANTHER" id="PTHR11571">
    <property type="entry name" value="GLUTATHIONE S-TRANSFERASE"/>
    <property type="match status" value="1"/>
</dbReference>
<evidence type="ECO:0000256" key="2">
    <source>
        <dbReference type="ARBA" id="ARBA00022679"/>
    </source>
</evidence>
<dbReference type="Gene3D" id="3.40.30.10">
    <property type="entry name" value="Glutaredoxin"/>
    <property type="match status" value="1"/>
</dbReference>
<sequence>MPFHTLPVLYVDNKPLAQSHAIARYLARQFGINGKTPWQEAQVNSLADQFKEYQHQVHPYFMAKNGIHPGDAQTLYKEVFLPNFEKNYQFFTNFLNESGSDYLVGDSLTWVDLLIAQNTTDIASNTLAKFPEMEEHRKRIHTIPRVKRWIEKGVI</sequence>
<dbReference type="FunFam" id="1.20.1050.10:FF:000031">
    <property type="entry name" value="Glutathione S-Transferase"/>
    <property type="match status" value="1"/>
</dbReference>
<dbReference type="PROSITE" id="PS50405">
    <property type="entry name" value="GST_CTER"/>
    <property type="match status" value="1"/>
</dbReference>
<evidence type="ECO:0000313" key="8">
    <source>
        <dbReference type="EnsemblMetazoa" id="CJA16205.1"/>
    </source>
</evidence>
<organism evidence="8 9">
    <name type="scientific">Caenorhabditis japonica</name>
    <dbReference type="NCBI Taxonomy" id="281687"/>
    <lineage>
        <taxon>Eukaryota</taxon>
        <taxon>Metazoa</taxon>
        <taxon>Ecdysozoa</taxon>
        <taxon>Nematoda</taxon>
        <taxon>Chromadorea</taxon>
        <taxon>Rhabditida</taxon>
        <taxon>Rhabditina</taxon>
        <taxon>Rhabditomorpha</taxon>
        <taxon>Rhabditoidea</taxon>
        <taxon>Rhabditidae</taxon>
        <taxon>Peloderinae</taxon>
        <taxon>Caenorhabditis</taxon>
    </lineage>
</organism>
<keyword evidence="9" id="KW-1185">Reference proteome</keyword>
<evidence type="ECO:0000313" key="9">
    <source>
        <dbReference type="Proteomes" id="UP000005237"/>
    </source>
</evidence>
<dbReference type="InterPro" id="IPR010987">
    <property type="entry name" value="Glutathione-S-Trfase_C-like"/>
</dbReference>
<reference evidence="9" key="1">
    <citation type="submission" date="2010-08" db="EMBL/GenBank/DDBJ databases">
        <authorList>
            <consortium name="Caenorhabditis japonica Sequencing Consortium"/>
            <person name="Wilson R.K."/>
        </authorList>
    </citation>
    <scope>NUCLEOTIDE SEQUENCE [LARGE SCALE GENOMIC DNA]</scope>
    <source>
        <strain evidence="9">DF5081</strain>
    </source>
</reference>
<keyword evidence="2" id="KW-0808">Transferase</keyword>
<name>A0A8R1E1L5_CAEJA</name>
<dbReference type="InterPro" id="IPR036249">
    <property type="entry name" value="Thioredoxin-like_sf"/>
</dbReference>
<dbReference type="EC" id="2.5.1.18" evidence="1"/>
<dbReference type="GO" id="GO:0005737">
    <property type="term" value="C:cytoplasm"/>
    <property type="evidence" value="ECO:0007669"/>
    <property type="project" value="UniProtKB-ARBA"/>
</dbReference>
<dbReference type="Pfam" id="PF14497">
    <property type="entry name" value="GST_C_3"/>
    <property type="match status" value="1"/>
</dbReference>
<dbReference type="Proteomes" id="UP000005237">
    <property type="component" value="Unassembled WGS sequence"/>
</dbReference>
<dbReference type="GO" id="GO:0004364">
    <property type="term" value="F:glutathione transferase activity"/>
    <property type="evidence" value="ECO:0007669"/>
    <property type="project" value="UniProtKB-EC"/>
</dbReference>
<dbReference type="SFLD" id="SFLDS00019">
    <property type="entry name" value="Glutathione_Transferase_(cytos"/>
    <property type="match status" value="1"/>
</dbReference>
<dbReference type="EnsemblMetazoa" id="CJA16205.1">
    <property type="protein sequence ID" value="CJA16205.1"/>
    <property type="gene ID" value="WBGene00135409"/>
</dbReference>
<dbReference type="InterPro" id="IPR050213">
    <property type="entry name" value="GST_superfamily"/>
</dbReference>
<reference evidence="8" key="2">
    <citation type="submission" date="2022-06" db="UniProtKB">
        <authorList>
            <consortium name="EnsemblMetazoa"/>
        </authorList>
    </citation>
    <scope>IDENTIFICATION</scope>
    <source>
        <strain evidence="8">DF5081</strain>
    </source>
</reference>
<evidence type="ECO:0000259" key="6">
    <source>
        <dbReference type="PROSITE" id="PS50404"/>
    </source>
</evidence>
<dbReference type="InterPro" id="IPR004045">
    <property type="entry name" value="Glutathione_S-Trfase_N"/>
</dbReference>
<dbReference type="PANTHER" id="PTHR11571:SF224">
    <property type="entry name" value="HEMATOPOIETIC PROSTAGLANDIN D SYNTHASE"/>
    <property type="match status" value="1"/>
</dbReference>
<comment type="similarity">
    <text evidence="3">Belongs to the GST superfamily. Sigma family.</text>
</comment>
<feature type="domain" description="GST C-terminal" evidence="7">
    <location>
        <begin position="36"/>
        <end position="155"/>
    </location>
</feature>
<accession>A0A8R1E1L5</accession>
<dbReference type="CDD" id="cd03192">
    <property type="entry name" value="GST_C_Sigma_like"/>
    <property type="match status" value="1"/>
</dbReference>
<comment type="catalytic activity">
    <reaction evidence="4">
        <text>RX + glutathione = an S-substituted glutathione + a halide anion + H(+)</text>
        <dbReference type="Rhea" id="RHEA:16437"/>
        <dbReference type="ChEBI" id="CHEBI:15378"/>
        <dbReference type="ChEBI" id="CHEBI:16042"/>
        <dbReference type="ChEBI" id="CHEBI:17792"/>
        <dbReference type="ChEBI" id="CHEBI:57925"/>
        <dbReference type="ChEBI" id="CHEBI:90779"/>
        <dbReference type="EC" id="2.5.1.18"/>
    </reaction>
</comment>
<dbReference type="AlphaFoldDB" id="A0A8R1E1L5"/>
<evidence type="ECO:0000256" key="1">
    <source>
        <dbReference type="ARBA" id="ARBA00012452"/>
    </source>
</evidence>
<protein>
    <recommendedName>
        <fullName evidence="1">glutathione transferase</fullName>
        <ecNumber evidence="1">2.5.1.18</ecNumber>
    </recommendedName>
    <alternativeName>
        <fullName evidence="5">GST class-sigma</fullName>
    </alternativeName>
</protein>
<dbReference type="Gene3D" id="1.20.1050.10">
    <property type="match status" value="1"/>
</dbReference>
<dbReference type="InterPro" id="IPR004046">
    <property type="entry name" value="GST_C"/>
</dbReference>
<dbReference type="SUPFAM" id="SSF47616">
    <property type="entry name" value="GST C-terminal domain-like"/>
    <property type="match status" value="1"/>
</dbReference>
<dbReference type="GO" id="GO:0006749">
    <property type="term" value="P:glutathione metabolic process"/>
    <property type="evidence" value="ECO:0007669"/>
    <property type="project" value="TreeGrafter"/>
</dbReference>
<dbReference type="OMA" id="INGRCPW"/>
<evidence type="ECO:0000256" key="5">
    <source>
        <dbReference type="ARBA" id="ARBA00078118"/>
    </source>
</evidence>
<dbReference type="SUPFAM" id="SSF52833">
    <property type="entry name" value="Thioredoxin-like"/>
    <property type="match status" value="1"/>
</dbReference>
<evidence type="ECO:0000256" key="3">
    <source>
        <dbReference type="ARBA" id="ARBA00038317"/>
    </source>
</evidence>
<dbReference type="InterPro" id="IPR040079">
    <property type="entry name" value="Glutathione_S-Trfase"/>
</dbReference>
<proteinExistence type="inferred from homology"/>
<feature type="domain" description="GST N-terminal" evidence="6">
    <location>
        <begin position="1"/>
        <end position="34"/>
    </location>
</feature>